<feature type="domain" description="Prepilin type IV endopeptidase peptidase" evidence="2">
    <location>
        <begin position="11"/>
        <end position="104"/>
    </location>
</feature>
<keyword evidence="1" id="KW-1133">Transmembrane helix</keyword>
<dbReference type="InterPro" id="IPR000045">
    <property type="entry name" value="Prepilin_IV_endopep_pep"/>
</dbReference>
<dbReference type="Proteomes" id="UP000054623">
    <property type="component" value="Unassembled WGS sequence"/>
</dbReference>
<dbReference type="AlphaFoldDB" id="A0A0W1JGR9"/>
<evidence type="ECO:0000313" key="3">
    <source>
        <dbReference type="EMBL" id="KTE90784.1"/>
    </source>
</evidence>
<dbReference type="RefSeq" id="WP_058491498.1">
    <property type="nucleotide sequence ID" value="NZ_LOCK01000033.1"/>
</dbReference>
<comment type="caution">
    <text evidence="3">The sequence shown here is derived from an EMBL/GenBank/DDBJ whole genome shotgun (WGS) entry which is preliminary data.</text>
</comment>
<dbReference type="Pfam" id="PF01478">
    <property type="entry name" value="Peptidase_A24"/>
    <property type="match status" value="1"/>
</dbReference>
<reference evidence="3 4" key="1">
    <citation type="submission" date="2015-12" db="EMBL/GenBank/DDBJ databases">
        <title>Draft Genome Sequence of Desulfitobacterium hafniense Strain DH, a Sulfate-reducing Bacterium Isolated from Paddy Soils.</title>
        <authorList>
            <person name="Bao P."/>
            <person name="Zhang X."/>
            <person name="Li G."/>
        </authorList>
    </citation>
    <scope>NUCLEOTIDE SEQUENCE [LARGE SCALE GENOMIC DNA]</scope>
    <source>
        <strain evidence="3 4">DH</strain>
    </source>
</reference>
<protein>
    <recommendedName>
        <fullName evidence="2">Prepilin type IV endopeptidase peptidase domain-containing protein</fullName>
    </recommendedName>
</protein>
<gene>
    <name evidence="3" type="ORF">AT727_23620</name>
</gene>
<evidence type="ECO:0000313" key="4">
    <source>
        <dbReference type="Proteomes" id="UP000054623"/>
    </source>
</evidence>
<feature type="transmembrane region" description="Helical" evidence="1">
    <location>
        <begin position="6"/>
        <end position="24"/>
    </location>
</feature>
<dbReference type="EMBL" id="LOCK01000033">
    <property type="protein sequence ID" value="KTE90784.1"/>
    <property type="molecule type" value="Genomic_DNA"/>
</dbReference>
<feature type="transmembrane region" description="Helical" evidence="1">
    <location>
        <begin position="85"/>
        <end position="107"/>
    </location>
</feature>
<evidence type="ECO:0000256" key="1">
    <source>
        <dbReference type="SAM" id="Phobius"/>
    </source>
</evidence>
<name>A0A0W1JGR9_DESHA</name>
<evidence type="ECO:0000259" key="2">
    <source>
        <dbReference type="Pfam" id="PF01478"/>
    </source>
</evidence>
<dbReference type="OrthoDB" id="9789291at2"/>
<keyword evidence="1" id="KW-0812">Transmembrane</keyword>
<proteinExistence type="predicted"/>
<accession>A0A0W1JGR9</accession>
<dbReference type="Gene3D" id="1.20.120.1220">
    <property type="match status" value="1"/>
</dbReference>
<feature type="transmembrane region" description="Helical" evidence="1">
    <location>
        <begin position="36"/>
        <end position="65"/>
    </location>
</feature>
<dbReference type="GO" id="GO:0004190">
    <property type="term" value="F:aspartic-type endopeptidase activity"/>
    <property type="evidence" value="ECO:0007669"/>
    <property type="project" value="InterPro"/>
</dbReference>
<sequence>MQANSILQGVLFSSLLLAASYTDIKRREIPDTICVLLVLTGILKFSYLNLLGIFVALPFLIAAMFKEKSIGGGDIKLTAAVGFVLGFWKGIYGLILGLTLLILFYIMVRISLIIRKKQVAKNLSMPLAPFLGIGFIVMYFIN</sequence>
<organism evidence="3 4">
    <name type="scientific">Desulfitobacterium hafniense</name>
    <name type="common">Desulfitobacterium frappieri</name>
    <dbReference type="NCBI Taxonomy" id="49338"/>
    <lineage>
        <taxon>Bacteria</taxon>
        <taxon>Bacillati</taxon>
        <taxon>Bacillota</taxon>
        <taxon>Clostridia</taxon>
        <taxon>Eubacteriales</taxon>
        <taxon>Desulfitobacteriaceae</taxon>
        <taxon>Desulfitobacterium</taxon>
    </lineage>
</organism>
<dbReference type="GO" id="GO:0016020">
    <property type="term" value="C:membrane"/>
    <property type="evidence" value="ECO:0007669"/>
    <property type="project" value="InterPro"/>
</dbReference>
<feature type="transmembrane region" description="Helical" evidence="1">
    <location>
        <begin position="119"/>
        <end position="141"/>
    </location>
</feature>
<keyword evidence="1" id="KW-0472">Membrane</keyword>